<keyword evidence="3" id="KW-1185">Reference proteome</keyword>
<reference evidence="2 3" key="1">
    <citation type="journal article" date="2015" name="Proc. Natl. Acad. Sci. U.S.A.">
        <title>The resurrection genome of Boea hygrometrica: A blueprint for survival of dehydration.</title>
        <authorList>
            <person name="Xiao L."/>
            <person name="Yang G."/>
            <person name="Zhang L."/>
            <person name="Yang X."/>
            <person name="Zhao S."/>
            <person name="Ji Z."/>
            <person name="Zhou Q."/>
            <person name="Hu M."/>
            <person name="Wang Y."/>
            <person name="Chen M."/>
            <person name="Xu Y."/>
            <person name="Jin H."/>
            <person name="Xiao X."/>
            <person name="Hu G."/>
            <person name="Bao F."/>
            <person name="Hu Y."/>
            <person name="Wan P."/>
            <person name="Li L."/>
            <person name="Deng X."/>
            <person name="Kuang T."/>
            <person name="Xiang C."/>
            <person name="Zhu J.K."/>
            <person name="Oliver M.J."/>
            <person name="He Y."/>
        </authorList>
    </citation>
    <scope>NUCLEOTIDE SEQUENCE [LARGE SCALE GENOMIC DNA]</scope>
    <source>
        <strain evidence="3">cv. XS01</strain>
    </source>
</reference>
<accession>A0A2Z7BFV0</accession>
<dbReference type="Proteomes" id="UP000250235">
    <property type="component" value="Unassembled WGS sequence"/>
</dbReference>
<evidence type="ECO:0000313" key="2">
    <source>
        <dbReference type="EMBL" id="KZV32319.1"/>
    </source>
</evidence>
<feature type="region of interest" description="Disordered" evidence="1">
    <location>
        <begin position="193"/>
        <end position="231"/>
    </location>
</feature>
<evidence type="ECO:0000256" key="1">
    <source>
        <dbReference type="SAM" id="MobiDB-lite"/>
    </source>
</evidence>
<name>A0A2Z7BFV0_9LAMI</name>
<evidence type="ECO:0000313" key="3">
    <source>
        <dbReference type="Proteomes" id="UP000250235"/>
    </source>
</evidence>
<sequence length="231" mass="25098">MAASFSVNTLEVYFESVLAMENSGMVGIFKTLENTRLKGFLTATGSLKLALSKEVFGATFGSPTEGMVGFLDVPKETQKKEMKMEYRLLHDIVAKALFAKVGSFDMVTSEKFDLMVSISVGLKADLGESVKLHPQKVLTAGVKGSLQLVAPKSIQTNALGRHSLLLAQKGKREQSSNKMNRWVVMITTQIGEVNPGCDTQMDHEGPDENESNDDQGETEQSTVDGLEGETT</sequence>
<protein>
    <submittedName>
        <fullName evidence="2">Uncharacterized protein</fullName>
    </submittedName>
</protein>
<organism evidence="2 3">
    <name type="scientific">Dorcoceras hygrometricum</name>
    <dbReference type="NCBI Taxonomy" id="472368"/>
    <lineage>
        <taxon>Eukaryota</taxon>
        <taxon>Viridiplantae</taxon>
        <taxon>Streptophyta</taxon>
        <taxon>Embryophyta</taxon>
        <taxon>Tracheophyta</taxon>
        <taxon>Spermatophyta</taxon>
        <taxon>Magnoliopsida</taxon>
        <taxon>eudicotyledons</taxon>
        <taxon>Gunneridae</taxon>
        <taxon>Pentapetalae</taxon>
        <taxon>asterids</taxon>
        <taxon>lamiids</taxon>
        <taxon>Lamiales</taxon>
        <taxon>Gesneriaceae</taxon>
        <taxon>Didymocarpoideae</taxon>
        <taxon>Trichosporeae</taxon>
        <taxon>Loxocarpinae</taxon>
        <taxon>Dorcoceras</taxon>
    </lineage>
</organism>
<dbReference type="EMBL" id="KV006886">
    <property type="protein sequence ID" value="KZV32319.1"/>
    <property type="molecule type" value="Genomic_DNA"/>
</dbReference>
<dbReference type="OrthoDB" id="1751168at2759"/>
<feature type="compositionally biased region" description="Acidic residues" evidence="1">
    <location>
        <begin position="207"/>
        <end position="217"/>
    </location>
</feature>
<gene>
    <name evidence="2" type="ORF">F511_04027</name>
</gene>
<dbReference type="AlphaFoldDB" id="A0A2Z7BFV0"/>
<proteinExistence type="predicted"/>